<dbReference type="HOGENOM" id="CLU_005049_1_2_1"/>
<evidence type="ECO:0000313" key="2">
    <source>
        <dbReference type="EMBL" id="KIM22601.1"/>
    </source>
</evidence>
<dbReference type="PANTHER" id="PTHR33840">
    <property type="match status" value="1"/>
</dbReference>
<evidence type="ECO:0000259" key="1">
    <source>
        <dbReference type="Pfam" id="PF09994"/>
    </source>
</evidence>
<feature type="domain" description="T6SS Phospholipase effector Tle1-like catalytic" evidence="1">
    <location>
        <begin position="14"/>
        <end position="319"/>
    </location>
</feature>
<dbReference type="InterPro" id="IPR018712">
    <property type="entry name" value="Tle1-like_cat"/>
</dbReference>
<protein>
    <recommendedName>
        <fullName evidence="1">T6SS Phospholipase effector Tle1-like catalytic domain-containing protein</fullName>
    </recommendedName>
</protein>
<reference evidence="2 3" key="1">
    <citation type="submission" date="2014-04" db="EMBL/GenBank/DDBJ databases">
        <authorList>
            <consortium name="DOE Joint Genome Institute"/>
            <person name="Kuo A."/>
            <person name="Zuccaro A."/>
            <person name="Kohler A."/>
            <person name="Nagy L.G."/>
            <person name="Floudas D."/>
            <person name="Copeland A."/>
            <person name="Barry K.W."/>
            <person name="Cichocki N."/>
            <person name="Veneault-Fourrey C."/>
            <person name="LaButti K."/>
            <person name="Lindquist E.A."/>
            <person name="Lipzen A."/>
            <person name="Lundell T."/>
            <person name="Morin E."/>
            <person name="Murat C."/>
            <person name="Sun H."/>
            <person name="Tunlid A."/>
            <person name="Henrissat B."/>
            <person name="Grigoriev I.V."/>
            <person name="Hibbett D.S."/>
            <person name="Martin F."/>
            <person name="Nordberg H.P."/>
            <person name="Cantor M.N."/>
            <person name="Hua S.X."/>
        </authorList>
    </citation>
    <scope>NUCLEOTIDE SEQUENCE [LARGE SCALE GENOMIC DNA]</scope>
    <source>
        <strain evidence="2 3">MAFF 305830</strain>
    </source>
</reference>
<dbReference type="Proteomes" id="UP000054097">
    <property type="component" value="Unassembled WGS sequence"/>
</dbReference>
<dbReference type="OrthoDB" id="3057168at2759"/>
<dbReference type="Pfam" id="PF09994">
    <property type="entry name" value="T6SS_Tle1-like_cat"/>
    <property type="match status" value="1"/>
</dbReference>
<keyword evidence="3" id="KW-1185">Reference proteome</keyword>
<dbReference type="AlphaFoldDB" id="A0A0C3ATL8"/>
<organism evidence="2 3">
    <name type="scientific">Serendipita vermifera MAFF 305830</name>
    <dbReference type="NCBI Taxonomy" id="933852"/>
    <lineage>
        <taxon>Eukaryota</taxon>
        <taxon>Fungi</taxon>
        <taxon>Dikarya</taxon>
        <taxon>Basidiomycota</taxon>
        <taxon>Agaricomycotina</taxon>
        <taxon>Agaricomycetes</taxon>
        <taxon>Sebacinales</taxon>
        <taxon>Serendipitaceae</taxon>
        <taxon>Serendipita</taxon>
    </lineage>
</organism>
<dbReference type="EMBL" id="KN824352">
    <property type="protein sequence ID" value="KIM22601.1"/>
    <property type="molecule type" value="Genomic_DNA"/>
</dbReference>
<name>A0A0C3ATL8_SERVB</name>
<evidence type="ECO:0000313" key="3">
    <source>
        <dbReference type="Proteomes" id="UP000054097"/>
    </source>
</evidence>
<sequence>MSSDHPDPRTLFRKRLIVCCDGTGQSSSTGRAEVPTNVSRLVQALKTSHIRPRHEAGKLKVDNGVEEVPQIVLYQTGIGATGVTKFSKGLASAFGIGVDEHILEAYCFIANNFEDGDELFLFGFSRGAFTARAVASLMCNAGLLKKESLGYLPKIYEQYKLRREDQASKDKFTNWWENERYKFRFHDNVVITILGVWDTVSSIGIPQTWLSTTLGLDWLRKRYNASYAYHDTSLPGKRDHKNKDPRAYVHRAFQALSLEENRTSFEPILLRFPKQINDKPEHGPEFQQCWFPGVHTDVGGGYERDYRDISDLSFAWMVDMCWPYLNFSHLSEILKRPTLIEDDKEKSLEARMKEVAPKDSPWGLTAAHDELKRSIMFLLGGWTSRKPKQYYLDKRFGPDGERFPDGQRVVTHEYIHASVRRRMIKSPHPDGSPWQPPSLDGFILEKDGDEWKWVKTIKVKGKWQSIAIREWKPKSTYCRGNAEEWKLLDDDAKKCLDNDEDIKNIKFVKLKSRNWLRVLGLIIAVGATVAWYVHSKHPGSNWLSYPPVPVPSFWYRYTVNL</sequence>
<accession>A0A0C3ATL8</accession>
<gene>
    <name evidence="2" type="ORF">M408DRAFT_332846</name>
</gene>
<dbReference type="PANTHER" id="PTHR33840:SF1">
    <property type="entry name" value="TLE1 PHOSPHOLIPASE DOMAIN-CONTAINING PROTEIN"/>
    <property type="match status" value="1"/>
</dbReference>
<reference evidence="3" key="2">
    <citation type="submission" date="2015-01" db="EMBL/GenBank/DDBJ databases">
        <title>Evolutionary Origins and Diversification of the Mycorrhizal Mutualists.</title>
        <authorList>
            <consortium name="DOE Joint Genome Institute"/>
            <consortium name="Mycorrhizal Genomics Consortium"/>
            <person name="Kohler A."/>
            <person name="Kuo A."/>
            <person name="Nagy L.G."/>
            <person name="Floudas D."/>
            <person name="Copeland A."/>
            <person name="Barry K.W."/>
            <person name="Cichocki N."/>
            <person name="Veneault-Fourrey C."/>
            <person name="LaButti K."/>
            <person name="Lindquist E.A."/>
            <person name="Lipzen A."/>
            <person name="Lundell T."/>
            <person name="Morin E."/>
            <person name="Murat C."/>
            <person name="Riley R."/>
            <person name="Ohm R."/>
            <person name="Sun H."/>
            <person name="Tunlid A."/>
            <person name="Henrissat B."/>
            <person name="Grigoriev I.V."/>
            <person name="Hibbett D.S."/>
            <person name="Martin F."/>
        </authorList>
    </citation>
    <scope>NUCLEOTIDE SEQUENCE [LARGE SCALE GENOMIC DNA]</scope>
    <source>
        <strain evidence="3">MAFF 305830</strain>
    </source>
</reference>
<proteinExistence type="predicted"/>
<dbReference type="STRING" id="933852.A0A0C3ATL8"/>